<reference key="1">
    <citation type="submission" date="2009-07" db="EMBL/GenBank/DDBJ databases">
        <authorList>
            <person name="Genoscope - CEA"/>
        </authorList>
    </citation>
    <scope>NUCLEOTIDE SEQUENCE</scope>
    <source>
        <strain>3As</strain>
    </source>
</reference>
<reference evidence="2 4" key="4">
    <citation type="submission" date="2015-03" db="EMBL/GenBank/DDBJ databases">
        <authorList>
            <person name="Regsiter A."/>
            <person name="william w."/>
        </authorList>
    </citation>
    <scope>NUCLEOTIDE SEQUENCE [LARGE SCALE GENOMIC DNA]</scope>
    <source>
        <strain evidence="2 4">CB1</strain>
    </source>
</reference>
<accession>D6CLD6</accession>
<sequence length="155" mass="17680">MPPDLRLPMRPIRSRHRLTLAARQLWAAPYSLLGLLAALPACALGARLRRSGHTLECTGGQLGRWVQRLPNRHRLVALTLGHVILAVDAPAMQRLRAHERVHVRQYEHWGPFFGPAYLLESLWQTLRGRDAYLANRFEREAYAKGGPFLTKPHDQ</sequence>
<evidence type="ECO:0000313" key="4">
    <source>
        <dbReference type="Proteomes" id="UP000078599"/>
    </source>
</evidence>
<dbReference type="Proteomes" id="UP000002372">
    <property type="component" value="Chromosome"/>
</dbReference>
<protein>
    <recommendedName>
        <fullName evidence="5">Signal peptide prediction</fullName>
    </recommendedName>
</protein>
<reference evidence="3" key="2">
    <citation type="journal article" date="2010" name="PLoS Genet.">
        <title>Structure, function, and evolution of the Thiomonas spp. genome.</title>
        <authorList>
            <person name="Arsene-Ploetze F."/>
            <person name="Koechler S."/>
            <person name="Marchal M."/>
            <person name="Coppee J.Y."/>
            <person name="Chandler M."/>
            <person name="Bonnefoy V."/>
            <person name="Brochier-Armanet C."/>
            <person name="Barakat M."/>
            <person name="Barbe V."/>
            <person name="Battaglia-Brunet F."/>
            <person name="Bruneel O."/>
            <person name="Bryan C.G."/>
            <person name="Cleiss-Arnold J."/>
            <person name="Cruveiller S."/>
            <person name="Erhardt M."/>
            <person name="Heinrich-Salmeron A."/>
            <person name="Hommais F."/>
            <person name="Joulian C."/>
            <person name="Krin E."/>
            <person name="Lieutaud A."/>
            <person name="Lievremont D."/>
            <person name="Michel C."/>
            <person name="Muller D."/>
            <person name="Ortet P."/>
            <person name="Proux C."/>
            <person name="Siguier P."/>
            <person name="Roche D."/>
            <person name="Rouy Z."/>
            <person name="Salvignol G."/>
            <person name="Slyemi D."/>
            <person name="Talla E."/>
            <person name="Weiss S."/>
            <person name="Weissenbach J."/>
            <person name="Medigue C."/>
            <person name="Bertin P.N."/>
        </authorList>
    </citation>
    <scope>NUCLEOTIDE SEQUENCE [LARGE SCALE GENOMIC DNA]</scope>
    <source>
        <strain evidence="3">DSM 22701 / CIP 110005 / 3As</strain>
    </source>
</reference>
<dbReference type="Proteomes" id="UP000078599">
    <property type="component" value="Unassembled WGS sequence"/>
</dbReference>
<reference evidence="1" key="3">
    <citation type="submission" date="2010-07" db="EMBL/GenBank/DDBJ databases">
        <authorList>
            <person name="Genoscope - CEA"/>
        </authorList>
    </citation>
    <scope>NUCLEOTIDE SEQUENCE</scope>
    <source>
        <strain evidence="1">3As</strain>
    </source>
</reference>
<gene>
    <name evidence="1" type="ordered locus">THI_2752</name>
    <name evidence="2" type="ORF">THICB1_50203</name>
</gene>
<evidence type="ECO:0000313" key="1">
    <source>
        <dbReference type="EMBL" id="CAZ89364.1"/>
    </source>
</evidence>
<dbReference type="EMBL" id="FP475956">
    <property type="protein sequence ID" value="CAZ89364.1"/>
    <property type="molecule type" value="Genomic_DNA"/>
</dbReference>
<dbReference type="AlphaFoldDB" id="D6CLD6"/>
<evidence type="ECO:0008006" key="5">
    <source>
        <dbReference type="Google" id="ProtNLM"/>
    </source>
</evidence>
<evidence type="ECO:0000313" key="3">
    <source>
        <dbReference type="Proteomes" id="UP000002372"/>
    </source>
</evidence>
<organism evidence="1 3">
    <name type="scientific">Thiomonas arsenitoxydans (strain DSM 22701 / CIP 110005 / 3As)</name>
    <dbReference type="NCBI Taxonomy" id="426114"/>
    <lineage>
        <taxon>Bacteria</taxon>
        <taxon>Pseudomonadati</taxon>
        <taxon>Pseudomonadota</taxon>
        <taxon>Betaproteobacteria</taxon>
        <taxon>Burkholderiales</taxon>
        <taxon>Thiomonas</taxon>
    </lineage>
</organism>
<dbReference type="eggNOG" id="ENOG5032YN2">
    <property type="taxonomic scope" value="Bacteria"/>
</dbReference>
<keyword evidence="4" id="KW-1185">Reference proteome</keyword>
<dbReference type="HOGENOM" id="CLU_122371_0_0_4"/>
<dbReference type="KEGG" id="thi:THI_2752"/>
<evidence type="ECO:0000313" key="2">
    <source>
        <dbReference type="EMBL" id="CQR35587.1"/>
    </source>
</evidence>
<proteinExistence type="predicted"/>
<dbReference type="EMBL" id="CTRI01000027">
    <property type="protein sequence ID" value="CQR35587.1"/>
    <property type="molecule type" value="Genomic_DNA"/>
</dbReference>
<name>D6CLD6_THIA3</name>